<dbReference type="Proteomes" id="UP000075882">
    <property type="component" value="Unassembled WGS sequence"/>
</dbReference>
<evidence type="ECO:0000256" key="1">
    <source>
        <dbReference type="SAM" id="Phobius"/>
    </source>
</evidence>
<feature type="transmembrane region" description="Helical" evidence="1">
    <location>
        <begin position="48"/>
        <end position="67"/>
    </location>
</feature>
<proteinExistence type="predicted"/>
<name>A0A8W7P6U1_ANOCL</name>
<sequence>MNCDGLQARRSEEWCAKHSEEIVSFVVPLLHRHVLARWSPTLEYHWRFGARLLTGGCGGLVGLWGTLGLGPTVGVRLLGVLLLLAVAVRRLNQILVDLAGWHGRPEEGAGLGAGKVYRDVQLLGQDGLQAELLLLEHQDGGIGGVALLQLGDQLRFQALVGGVVVVAVVIVDVADDRAALVNLGGPFFHSVLRFTPSSVSVSFCGRRVQEDPTGGNRNVMKIVHGPAEGKI</sequence>
<dbReference type="EnsemblMetazoa" id="ACOM026227-RA">
    <property type="protein sequence ID" value="ACOM026227-PA.1"/>
    <property type="gene ID" value="ACOM026227"/>
</dbReference>
<evidence type="ECO:0000313" key="2">
    <source>
        <dbReference type="EnsemblMetazoa" id="ACOM026227-PA.1"/>
    </source>
</evidence>
<accession>A0A8W7P6U1</accession>
<keyword evidence="1" id="KW-0472">Membrane</keyword>
<protein>
    <submittedName>
        <fullName evidence="2">Uncharacterized protein</fullName>
    </submittedName>
</protein>
<organism evidence="2">
    <name type="scientific">Anopheles coluzzii</name>
    <name type="common">African malaria mosquito</name>
    <dbReference type="NCBI Taxonomy" id="1518534"/>
    <lineage>
        <taxon>Eukaryota</taxon>
        <taxon>Metazoa</taxon>
        <taxon>Ecdysozoa</taxon>
        <taxon>Arthropoda</taxon>
        <taxon>Hexapoda</taxon>
        <taxon>Insecta</taxon>
        <taxon>Pterygota</taxon>
        <taxon>Neoptera</taxon>
        <taxon>Endopterygota</taxon>
        <taxon>Diptera</taxon>
        <taxon>Nematocera</taxon>
        <taxon>Culicoidea</taxon>
        <taxon>Culicidae</taxon>
        <taxon>Anophelinae</taxon>
        <taxon>Anopheles</taxon>
    </lineage>
</organism>
<dbReference type="AlphaFoldDB" id="A0A8W7P6U1"/>
<keyword evidence="1" id="KW-0812">Transmembrane</keyword>
<reference evidence="2" key="1">
    <citation type="submission" date="2022-08" db="UniProtKB">
        <authorList>
            <consortium name="EnsemblMetazoa"/>
        </authorList>
    </citation>
    <scope>IDENTIFICATION</scope>
</reference>
<keyword evidence="1" id="KW-1133">Transmembrane helix</keyword>